<dbReference type="Proteomes" id="UP000789702">
    <property type="component" value="Unassembled WGS sequence"/>
</dbReference>
<accession>A0ACA9M2K0</accession>
<dbReference type="EMBL" id="CAJVPU010006923">
    <property type="protein sequence ID" value="CAG8566312.1"/>
    <property type="molecule type" value="Genomic_DNA"/>
</dbReference>
<keyword evidence="2" id="KW-1185">Reference proteome</keyword>
<proteinExistence type="predicted"/>
<comment type="caution">
    <text evidence="1">The sequence shown here is derived from an EMBL/GenBank/DDBJ whole genome shotgun (WGS) entry which is preliminary data.</text>
</comment>
<protein>
    <submittedName>
        <fullName evidence="1">477_t:CDS:1</fullName>
    </submittedName>
</protein>
<reference evidence="1" key="1">
    <citation type="submission" date="2021-06" db="EMBL/GenBank/DDBJ databases">
        <authorList>
            <person name="Kallberg Y."/>
            <person name="Tangrot J."/>
            <person name="Rosling A."/>
        </authorList>
    </citation>
    <scope>NUCLEOTIDE SEQUENCE</scope>
    <source>
        <strain evidence="1">IL203A</strain>
    </source>
</reference>
<feature type="non-terminal residue" evidence="1">
    <location>
        <position position="1"/>
    </location>
</feature>
<name>A0ACA9M2K0_9GLOM</name>
<evidence type="ECO:0000313" key="2">
    <source>
        <dbReference type="Proteomes" id="UP000789702"/>
    </source>
</evidence>
<organism evidence="1 2">
    <name type="scientific">Dentiscutata heterogama</name>
    <dbReference type="NCBI Taxonomy" id="1316150"/>
    <lineage>
        <taxon>Eukaryota</taxon>
        <taxon>Fungi</taxon>
        <taxon>Fungi incertae sedis</taxon>
        <taxon>Mucoromycota</taxon>
        <taxon>Glomeromycotina</taxon>
        <taxon>Glomeromycetes</taxon>
        <taxon>Diversisporales</taxon>
        <taxon>Gigasporaceae</taxon>
        <taxon>Dentiscutata</taxon>
    </lineage>
</organism>
<gene>
    <name evidence="1" type="ORF">DHETER_LOCUS5865</name>
</gene>
<evidence type="ECO:0000313" key="1">
    <source>
        <dbReference type="EMBL" id="CAG8566312.1"/>
    </source>
</evidence>
<sequence>SYCFKNSTGRSCILKIREDIAKHAGASRANFSVLPDISNVPSSIVCTSCVKAVVNTFLNYLSSNPGDFAILGTTQEEINKKLNILQNVVLHFSSFSLYFFFFLNGKIPNTTFSTSSISDPSSSFNVFDNSIYKGLIIGGIVVLVVSFTTGYYIHKNDYIPTAGTNSETNEASKKFKP</sequence>